<reference evidence="2" key="1">
    <citation type="submission" date="2019-10" db="EMBL/GenBank/DDBJ databases">
        <authorList>
            <consortium name="DOE Joint Genome Institute"/>
            <person name="Kuo A."/>
            <person name="Miyauchi S."/>
            <person name="Kiss E."/>
            <person name="Drula E."/>
            <person name="Kohler A."/>
            <person name="Sanchez-Garcia M."/>
            <person name="Andreopoulos B."/>
            <person name="Barry K.W."/>
            <person name="Bonito G."/>
            <person name="Buee M."/>
            <person name="Carver A."/>
            <person name="Chen C."/>
            <person name="Cichocki N."/>
            <person name="Clum A."/>
            <person name="Culley D."/>
            <person name="Crous P.W."/>
            <person name="Fauchery L."/>
            <person name="Girlanda M."/>
            <person name="Hayes R."/>
            <person name="Keri Z."/>
            <person name="LaButti K."/>
            <person name="Lipzen A."/>
            <person name="Lombard V."/>
            <person name="Magnuson J."/>
            <person name="Maillard F."/>
            <person name="Morin E."/>
            <person name="Murat C."/>
            <person name="Nolan M."/>
            <person name="Ohm R."/>
            <person name="Pangilinan J."/>
            <person name="Pereira M."/>
            <person name="Perotto S."/>
            <person name="Peter M."/>
            <person name="Riley R."/>
            <person name="Sitrit Y."/>
            <person name="Stielow B."/>
            <person name="Szollosi G."/>
            <person name="Zifcakova L."/>
            <person name="Stursova M."/>
            <person name="Spatafora J.W."/>
            <person name="Tedersoo L."/>
            <person name="Vaario L.-M."/>
            <person name="Yamada A."/>
            <person name="Yan M."/>
            <person name="Wang P."/>
            <person name="Xu J."/>
            <person name="Bruns T."/>
            <person name="Baldrian P."/>
            <person name="Vilgalys R."/>
            <person name="Henrissat B."/>
            <person name="Grigoriev I.V."/>
            <person name="Hibbett D."/>
            <person name="Nagy L.G."/>
            <person name="Martin F.M."/>
        </authorList>
    </citation>
    <scope>NUCLEOTIDE SEQUENCE</scope>
    <source>
        <strain evidence="2">BED1</strain>
    </source>
</reference>
<comment type="caution">
    <text evidence="2">The sequence shown here is derived from an EMBL/GenBank/DDBJ whole genome shotgun (WGS) entry which is preliminary data.</text>
</comment>
<dbReference type="SUPFAM" id="SSF52047">
    <property type="entry name" value="RNI-like"/>
    <property type="match status" value="1"/>
</dbReference>
<proteinExistence type="predicted"/>
<sequence>MLSRPSFWSLNATSGRRHSTPSVSSYDVLTIAPSLTENQAIGRQLILPTLYTQRSSFFNPTFKLPNETLQDIFILCARDHYNEESESWYDLVPPEWINVSYVCRRWRDVALNCPTLWTYLSTMPPRWTIECLARSKQAPLKIQIRITVPNGQWMNSTIEKVMDHVGRIQELDLGFPVFYARTILPKLSSPAPRLQYLKISIEGPLPRQSFVFFDGNTPALRTLHLSNCPMQLSYLNLSALKTLNLSGEGRFQHNMEEFLAVLRCTKSLSYLYLKHVFPSCRGFNHSATFDVFQKVKLPHLSRLSIIAPVSAVVALLSCTNFPFGTQVYLHCCSRDQPSADVDDYTLLASVLAHRYSGSEDHESWIPTIRSLDMEFAIRGSRLVCCSQLEHNGYSCPSTGHLDFSCDLPLHSSLQNPRVALDRVISDICCSIPLKHVQSLRVIKPPTSQDFWTRILGHLQKLCIITLSEGNMRKIDAPLFPGPRWHSRTDNQNGHADRDRSQTFTWEELELDENTLSRYDALLPCIQSLRPSLNIRVVTF</sequence>
<reference evidence="2" key="2">
    <citation type="journal article" date="2020" name="Nat. Commun.">
        <title>Large-scale genome sequencing of mycorrhizal fungi provides insights into the early evolution of symbiotic traits.</title>
        <authorList>
            <person name="Miyauchi S."/>
            <person name="Kiss E."/>
            <person name="Kuo A."/>
            <person name="Drula E."/>
            <person name="Kohler A."/>
            <person name="Sanchez-Garcia M."/>
            <person name="Morin E."/>
            <person name="Andreopoulos B."/>
            <person name="Barry K.W."/>
            <person name="Bonito G."/>
            <person name="Buee M."/>
            <person name="Carver A."/>
            <person name="Chen C."/>
            <person name="Cichocki N."/>
            <person name="Clum A."/>
            <person name="Culley D."/>
            <person name="Crous P.W."/>
            <person name="Fauchery L."/>
            <person name="Girlanda M."/>
            <person name="Hayes R.D."/>
            <person name="Keri Z."/>
            <person name="LaButti K."/>
            <person name="Lipzen A."/>
            <person name="Lombard V."/>
            <person name="Magnuson J."/>
            <person name="Maillard F."/>
            <person name="Murat C."/>
            <person name="Nolan M."/>
            <person name="Ohm R.A."/>
            <person name="Pangilinan J."/>
            <person name="Pereira M.F."/>
            <person name="Perotto S."/>
            <person name="Peter M."/>
            <person name="Pfister S."/>
            <person name="Riley R."/>
            <person name="Sitrit Y."/>
            <person name="Stielow J.B."/>
            <person name="Szollosi G."/>
            <person name="Zifcakova L."/>
            <person name="Stursova M."/>
            <person name="Spatafora J.W."/>
            <person name="Tedersoo L."/>
            <person name="Vaario L.M."/>
            <person name="Yamada A."/>
            <person name="Yan M."/>
            <person name="Wang P."/>
            <person name="Xu J."/>
            <person name="Bruns T."/>
            <person name="Baldrian P."/>
            <person name="Vilgalys R."/>
            <person name="Dunand C."/>
            <person name="Henrissat B."/>
            <person name="Grigoriev I.V."/>
            <person name="Hibbett D."/>
            <person name="Nagy L.G."/>
            <person name="Martin F.M."/>
        </authorList>
    </citation>
    <scope>NUCLEOTIDE SEQUENCE</scope>
    <source>
        <strain evidence="2">BED1</strain>
    </source>
</reference>
<dbReference type="Gene3D" id="3.80.10.10">
    <property type="entry name" value="Ribonuclease Inhibitor"/>
    <property type="match status" value="1"/>
</dbReference>
<feature type="domain" description="F-box" evidence="1">
    <location>
        <begin position="63"/>
        <end position="120"/>
    </location>
</feature>
<dbReference type="SUPFAM" id="SSF81383">
    <property type="entry name" value="F-box domain"/>
    <property type="match status" value="1"/>
</dbReference>
<dbReference type="InterPro" id="IPR032675">
    <property type="entry name" value="LRR_dom_sf"/>
</dbReference>
<accession>A0AAD4BQ85</accession>
<evidence type="ECO:0000313" key="3">
    <source>
        <dbReference type="Proteomes" id="UP001194468"/>
    </source>
</evidence>
<dbReference type="InterPro" id="IPR001810">
    <property type="entry name" value="F-box_dom"/>
</dbReference>
<dbReference type="Proteomes" id="UP001194468">
    <property type="component" value="Unassembled WGS sequence"/>
</dbReference>
<evidence type="ECO:0000313" key="2">
    <source>
        <dbReference type="EMBL" id="KAF8437286.1"/>
    </source>
</evidence>
<dbReference type="EMBL" id="WHUW01000019">
    <property type="protein sequence ID" value="KAF8437286.1"/>
    <property type="molecule type" value="Genomic_DNA"/>
</dbReference>
<dbReference type="Gene3D" id="1.20.1280.50">
    <property type="match status" value="1"/>
</dbReference>
<dbReference type="InterPro" id="IPR036047">
    <property type="entry name" value="F-box-like_dom_sf"/>
</dbReference>
<evidence type="ECO:0000259" key="1">
    <source>
        <dbReference type="Pfam" id="PF12937"/>
    </source>
</evidence>
<name>A0AAD4BQ85_BOLED</name>
<organism evidence="2 3">
    <name type="scientific">Boletus edulis BED1</name>
    <dbReference type="NCBI Taxonomy" id="1328754"/>
    <lineage>
        <taxon>Eukaryota</taxon>
        <taxon>Fungi</taxon>
        <taxon>Dikarya</taxon>
        <taxon>Basidiomycota</taxon>
        <taxon>Agaricomycotina</taxon>
        <taxon>Agaricomycetes</taxon>
        <taxon>Agaricomycetidae</taxon>
        <taxon>Boletales</taxon>
        <taxon>Boletineae</taxon>
        <taxon>Boletaceae</taxon>
        <taxon>Boletoideae</taxon>
        <taxon>Boletus</taxon>
    </lineage>
</organism>
<dbReference type="Pfam" id="PF12937">
    <property type="entry name" value="F-box-like"/>
    <property type="match status" value="1"/>
</dbReference>
<dbReference type="AlphaFoldDB" id="A0AAD4BQ85"/>
<keyword evidence="3" id="KW-1185">Reference proteome</keyword>
<gene>
    <name evidence="2" type="ORF">L210DRAFT_3547392</name>
</gene>
<protein>
    <recommendedName>
        <fullName evidence="1">F-box domain-containing protein</fullName>
    </recommendedName>
</protein>